<sequence>MLTAVLSYDHPSAVVEAFDTTDKTSGAPMRWKLTVGYNEIAQVAGLPGKQFTKTTADFEQRLARDPAGILHGDSRCRPRCRRSRRGGRRSGPEVADAHCQ</sequence>
<keyword evidence="3" id="KW-1185">Reference proteome</keyword>
<proteinExistence type="predicted"/>
<name>A0ABZ1Z0X1_9NOCA</name>
<feature type="region of interest" description="Disordered" evidence="1">
    <location>
        <begin position="67"/>
        <end position="100"/>
    </location>
</feature>
<dbReference type="EMBL" id="CP109441">
    <property type="protein sequence ID" value="WUV47751.1"/>
    <property type="molecule type" value="Genomic_DNA"/>
</dbReference>
<dbReference type="Proteomes" id="UP001432062">
    <property type="component" value="Chromosome"/>
</dbReference>
<protein>
    <submittedName>
        <fullName evidence="2">Uncharacterized protein</fullName>
    </submittedName>
</protein>
<gene>
    <name evidence="2" type="ORF">OG563_05840</name>
</gene>
<evidence type="ECO:0000256" key="1">
    <source>
        <dbReference type="SAM" id="MobiDB-lite"/>
    </source>
</evidence>
<dbReference type="RefSeq" id="WP_329411891.1">
    <property type="nucleotide sequence ID" value="NZ_CP109441.1"/>
</dbReference>
<organism evidence="2 3">
    <name type="scientific">Nocardia vinacea</name>
    <dbReference type="NCBI Taxonomy" id="96468"/>
    <lineage>
        <taxon>Bacteria</taxon>
        <taxon>Bacillati</taxon>
        <taxon>Actinomycetota</taxon>
        <taxon>Actinomycetes</taxon>
        <taxon>Mycobacteriales</taxon>
        <taxon>Nocardiaceae</taxon>
        <taxon>Nocardia</taxon>
    </lineage>
</organism>
<evidence type="ECO:0000313" key="3">
    <source>
        <dbReference type="Proteomes" id="UP001432062"/>
    </source>
</evidence>
<feature type="compositionally biased region" description="Basic residues" evidence="1">
    <location>
        <begin position="77"/>
        <end position="88"/>
    </location>
</feature>
<reference evidence="2" key="1">
    <citation type="submission" date="2022-10" db="EMBL/GenBank/DDBJ databases">
        <title>The complete genomes of actinobacterial strains from the NBC collection.</title>
        <authorList>
            <person name="Joergensen T.S."/>
            <person name="Alvarez Arevalo M."/>
            <person name="Sterndorff E.B."/>
            <person name="Faurdal D."/>
            <person name="Vuksanovic O."/>
            <person name="Mourched A.-S."/>
            <person name="Charusanti P."/>
            <person name="Shaw S."/>
            <person name="Blin K."/>
            <person name="Weber T."/>
        </authorList>
    </citation>
    <scope>NUCLEOTIDE SEQUENCE</scope>
    <source>
        <strain evidence="2">NBC_01482</strain>
    </source>
</reference>
<evidence type="ECO:0000313" key="2">
    <source>
        <dbReference type="EMBL" id="WUV47751.1"/>
    </source>
</evidence>
<accession>A0ABZ1Z0X1</accession>